<dbReference type="FunFam" id="3.40.5.50:FF:000001">
    <property type="entry name" value="DNA replication complex GINS protein PSF2"/>
    <property type="match status" value="1"/>
</dbReference>
<dbReference type="GO" id="GO:0006260">
    <property type="term" value="P:DNA replication"/>
    <property type="evidence" value="ECO:0007669"/>
    <property type="project" value="UniProtKB-KW"/>
</dbReference>
<evidence type="ECO:0000256" key="4">
    <source>
        <dbReference type="ARBA" id="ARBA00023242"/>
    </source>
</evidence>
<feature type="domain" description="DNA replication complex GINS protein PSF2 N-terminal" evidence="6">
    <location>
        <begin position="14"/>
        <end position="72"/>
    </location>
</feature>
<keyword evidence="3" id="KW-0235">DNA replication</keyword>
<dbReference type="CDD" id="cd11712">
    <property type="entry name" value="GINS_A_psf2"/>
    <property type="match status" value="1"/>
</dbReference>
<dbReference type="Pfam" id="PF05916">
    <property type="entry name" value="Sld5"/>
    <property type="match status" value="1"/>
</dbReference>
<dbReference type="PANTHER" id="PTHR12772">
    <property type="entry name" value="DNA REPLICATION COMPLEX GINS PROTEIN PSF2"/>
    <property type="match status" value="1"/>
</dbReference>
<sequence>MAGQSNHEPSLFSAEELEFIAEDEIVDIVPNIKMGPLNLISGDFGPFTPQIVTQAPLWLAIALKKRGKCSICPPQWMSDEKLTQVLEAERQSQEISDQLPFHYVEISRLLFDHAPDNIHEIYKVRSLIEDIRNVRFHKVQTDLEAFNGRTIAVKIKNLSAMEVNIVRPFIGRALQAFLKHDSPELIPDPERVSDRTPHVVNNAPRVTGLTKVCKKCLSMESLYSTSVDEPYTVHTHSNFPKTLNR</sequence>
<protein>
    <recommendedName>
        <fullName evidence="9">DNA replication complex GINS protein PSF2</fullName>
    </recommendedName>
</protein>
<evidence type="ECO:0000313" key="8">
    <source>
        <dbReference type="Proteomes" id="UP001603857"/>
    </source>
</evidence>
<keyword evidence="8" id="KW-1185">Reference proteome</keyword>
<organism evidence="7 8">
    <name type="scientific">Flemingia macrophylla</name>
    <dbReference type="NCBI Taxonomy" id="520843"/>
    <lineage>
        <taxon>Eukaryota</taxon>
        <taxon>Viridiplantae</taxon>
        <taxon>Streptophyta</taxon>
        <taxon>Embryophyta</taxon>
        <taxon>Tracheophyta</taxon>
        <taxon>Spermatophyta</taxon>
        <taxon>Magnoliopsida</taxon>
        <taxon>eudicotyledons</taxon>
        <taxon>Gunneridae</taxon>
        <taxon>Pentapetalae</taxon>
        <taxon>rosids</taxon>
        <taxon>fabids</taxon>
        <taxon>Fabales</taxon>
        <taxon>Fabaceae</taxon>
        <taxon>Papilionoideae</taxon>
        <taxon>50 kb inversion clade</taxon>
        <taxon>NPAAA clade</taxon>
        <taxon>indigoferoid/millettioid clade</taxon>
        <taxon>Phaseoleae</taxon>
        <taxon>Flemingia</taxon>
    </lineage>
</organism>
<dbReference type="AlphaFoldDB" id="A0ABD1L9T2"/>
<keyword evidence="4" id="KW-0539">Nucleus</keyword>
<dbReference type="Gene3D" id="3.40.5.50">
    <property type="match status" value="1"/>
</dbReference>
<comment type="subcellular location">
    <subcellularLocation>
        <location evidence="1">Nucleus</location>
    </subcellularLocation>
</comment>
<dbReference type="GO" id="GO:0000228">
    <property type="term" value="C:nuclear chromosome"/>
    <property type="evidence" value="ECO:0007669"/>
    <property type="project" value="UniProtKB-ARBA"/>
</dbReference>
<dbReference type="Gene3D" id="1.20.58.1020">
    <property type="match status" value="1"/>
</dbReference>
<comment type="caution">
    <text evidence="7">The sequence shown here is derived from an EMBL/GenBank/DDBJ whole genome shotgun (WGS) entry which is preliminary data.</text>
</comment>
<dbReference type="Pfam" id="PF25005">
    <property type="entry name" value="PSF2_N"/>
    <property type="match status" value="1"/>
</dbReference>
<dbReference type="InterPro" id="IPR021151">
    <property type="entry name" value="GINS_A"/>
</dbReference>
<evidence type="ECO:0000313" key="7">
    <source>
        <dbReference type="EMBL" id="KAL2320280.1"/>
    </source>
</evidence>
<dbReference type="PANTHER" id="PTHR12772:SF0">
    <property type="entry name" value="DNA REPLICATION COMPLEX GINS PROTEIN PSF2"/>
    <property type="match status" value="1"/>
</dbReference>
<dbReference type="SUPFAM" id="SSF158573">
    <property type="entry name" value="GINS helical bundle-like"/>
    <property type="match status" value="1"/>
</dbReference>
<evidence type="ECO:0000259" key="6">
    <source>
        <dbReference type="Pfam" id="PF25005"/>
    </source>
</evidence>
<gene>
    <name evidence="7" type="ORF">Fmac_029249</name>
</gene>
<dbReference type="FunFam" id="1.20.58.1020:FF:000001">
    <property type="entry name" value="DNA replication complex GINS protein PSF2"/>
    <property type="match status" value="1"/>
</dbReference>
<dbReference type="InterPro" id="IPR007257">
    <property type="entry name" value="GINS_Psf2"/>
</dbReference>
<evidence type="ECO:0008006" key="9">
    <source>
        <dbReference type="Google" id="ProtNLM"/>
    </source>
</evidence>
<dbReference type="SUPFAM" id="SSF160059">
    <property type="entry name" value="PriA/YqbF domain"/>
    <property type="match status" value="1"/>
</dbReference>
<evidence type="ECO:0000256" key="2">
    <source>
        <dbReference type="ARBA" id="ARBA00010565"/>
    </source>
</evidence>
<comment type="similarity">
    <text evidence="2">Belongs to the GINS2/PSF2 family.</text>
</comment>
<dbReference type="Proteomes" id="UP001603857">
    <property type="component" value="Unassembled WGS sequence"/>
</dbReference>
<name>A0ABD1L9T2_9FABA</name>
<reference evidence="7 8" key="1">
    <citation type="submission" date="2024-08" db="EMBL/GenBank/DDBJ databases">
        <title>Insights into the chromosomal genome structure of Flemingia macrophylla.</title>
        <authorList>
            <person name="Ding Y."/>
            <person name="Zhao Y."/>
            <person name="Bi W."/>
            <person name="Wu M."/>
            <person name="Zhao G."/>
            <person name="Gong Y."/>
            <person name="Li W."/>
            <person name="Zhang P."/>
        </authorList>
    </citation>
    <scope>NUCLEOTIDE SEQUENCE [LARGE SCALE GENOMIC DNA]</scope>
    <source>
        <strain evidence="7">DYQJB</strain>
        <tissue evidence="7">Leaf</tissue>
    </source>
</reference>
<dbReference type="InterPro" id="IPR056784">
    <property type="entry name" value="PSF2_N"/>
</dbReference>
<evidence type="ECO:0000259" key="5">
    <source>
        <dbReference type="Pfam" id="PF05916"/>
    </source>
</evidence>
<feature type="domain" description="GINS subunit" evidence="5">
    <location>
        <begin position="76"/>
        <end position="170"/>
    </location>
</feature>
<dbReference type="EMBL" id="JBGMDY010000010">
    <property type="protein sequence ID" value="KAL2320280.1"/>
    <property type="molecule type" value="Genomic_DNA"/>
</dbReference>
<accession>A0ABD1L9T2</accession>
<dbReference type="InterPro" id="IPR036224">
    <property type="entry name" value="GINS_bundle-like_dom_sf"/>
</dbReference>
<proteinExistence type="inferred from homology"/>
<evidence type="ECO:0000256" key="3">
    <source>
        <dbReference type="ARBA" id="ARBA00022705"/>
    </source>
</evidence>
<evidence type="ECO:0000256" key="1">
    <source>
        <dbReference type="ARBA" id="ARBA00004123"/>
    </source>
</evidence>
<dbReference type="CDD" id="cd21694">
    <property type="entry name" value="GINS_B_Psf2"/>
    <property type="match status" value="1"/>
</dbReference>